<dbReference type="CDD" id="cd06193">
    <property type="entry name" value="siderophore_interacting"/>
    <property type="match status" value="1"/>
</dbReference>
<dbReference type="EMBL" id="PTJO01000005">
    <property type="protein sequence ID" value="RNE48369.1"/>
    <property type="molecule type" value="Genomic_DNA"/>
</dbReference>
<dbReference type="OrthoDB" id="9814826at2"/>
<sequence length="285" mass="31579">MTAPARKNRPIRKPIEATVTGTTRLSPDLIRLSLNAPGLVGKDLAFSDHYIKLIFVPEEADYAWPFDIVEIRENLPRELHPVTRTYTLRRVDTLTGDFEVDFVTHGDEGLAGPWSQRAEEGDTIAFLGPGGAWAPDSDYEHFVLAGDETAAPALAAAVEKLPEGASAEVYVEIANAKTKFSMPERENVNIHWVYRDGATPGTALSAEVRSAGIPQQRTSWFIHGVAEMIRELRRFLFVDGGVDKADVSISGYWRIGMTEDQWQSSKQEFIAAVEQSEAQELNQGH</sequence>
<dbReference type="Proteomes" id="UP000266975">
    <property type="component" value="Unassembled WGS sequence"/>
</dbReference>
<evidence type="ECO:0000313" key="2">
    <source>
        <dbReference type="EMBL" id="RNE48369.1"/>
    </source>
</evidence>
<dbReference type="GO" id="GO:0016491">
    <property type="term" value="F:oxidoreductase activity"/>
    <property type="evidence" value="ECO:0007669"/>
    <property type="project" value="InterPro"/>
</dbReference>
<dbReference type="InterPro" id="IPR017938">
    <property type="entry name" value="Riboflavin_synthase-like_b-brl"/>
</dbReference>
<reference evidence="2 3" key="1">
    <citation type="submission" date="2018-02" db="EMBL/GenBank/DDBJ databases">
        <title>Corynebacterium alimpuense sp. nov., a marine obligate actinomycete isolated from sediments of Valparaiso bay, Chile.</title>
        <authorList>
            <person name="Claverias F."/>
            <person name="Gonzales-Siles L."/>
            <person name="Salva-Serra F."/>
            <person name="Inganaes E."/>
            <person name="Molin K."/>
            <person name="Cumsille A."/>
            <person name="Undabarrena A."/>
            <person name="Couve E."/>
            <person name="Moore E.R.B."/>
            <person name="Gomila M."/>
            <person name="Camara B."/>
        </authorList>
    </citation>
    <scope>NUCLEOTIDE SEQUENCE [LARGE SCALE GENOMIC DNA]</scope>
    <source>
        <strain evidence="2 3">CCUG 69366</strain>
    </source>
</reference>
<dbReference type="InterPro" id="IPR017927">
    <property type="entry name" value="FAD-bd_FR_type"/>
</dbReference>
<dbReference type="InterPro" id="IPR007037">
    <property type="entry name" value="SIP_rossman_dom"/>
</dbReference>
<comment type="caution">
    <text evidence="2">The sequence shown here is derived from an EMBL/GenBank/DDBJ whole genome shotgun (WGS) entry which is preliminary data.</text>
</comment>
<dbReference type="Gene3D" id="2.40.30.10">
    <property type="entry name" value="Translation factors"/>
    <property type="match status" value="1"/>
</dbReference>
<dbReference type="Pfam" id="PF04954">
    <property type="entry name" value="SIP"/>
    <property type="match status" value="1"/>
</dbReference>
<dbReference type="InterPro" id="IPR039261">
    <property type="entry name" value="FNR_nucleotide-bd"/>
</dbReference>
<evidence type="ECO:0000259" key="1">
    <source>
        <dbReference type="PROSITE" id="PS51384"/>
    </source>
</evidence>
<dbReference type="SUPFAM" id="SSF63380">
    <property type="entry name" value="Riboflavin synthase domain-like"/>
    <property type="match status" value="1"/>
</dbReference>
<dbReference type="InterPro" id="IPR013113">
    <property type="entry name" value="SIP_FAD-bd"/>
</dbReference>
<dbReference type="PROSITE" id="PS51384">
    <property type="entry name" value="FAD_FR"/>
    <property type="match status" value="1"/>
</dbReference>
<dbReference type="InterPro" id="IPR039374">
    <property type="entry name" value="SIP_fam"/>
</dbReference>
<dbReference type="AlphaFoldDB" id="A0A3M8K673"/>
<dbReference type="PANTHER" id="PTHR30157">
    <property type="entry name" value="FERRIC REDUCTASE, NADPH-DEPENDENT"/>
    <property type="match status" value="1"/>
</dbReference>
<keyword evidence="3" id="KW-1185">Reference proteome</keyword>
<protein>
    <submittedName>
        <fullName evidence="2">NADPH-dependent ferric siderophore reductase</fullName>
    </submittedName>
</protein>
<feature type="domain" description="FAD-binding FR-type" evidence="1">
    <location>
        <begin position="12"/>
        <end position="136"/>
    </location>
</feature>
<name>A0A3M8K673_9CORY</name>
<evidence type="ECO:0000313" key="3">
    <source>
        <dbReference type="Proteomes" id="UP000266975"/>
    </source>
</evidence>
<dbReference type="Pfam" id="PF08021">
    <property type="entry name" value="FAD_binding_9"/>
    <property type="match status" value="1"/>
</dbReference>
<gene>
    <name evidence="2" type="ORF">C5L39_07595</name>
</gene>
<dbReference type="RefSeq" id="WP_123048302.1">
    <property type="nucleotide sequence ID" value="NZ_PTJO01000005.1"/>
</dbReference>
<dbReference type="PANTHER" id="PTHR30157:SF0">
    <property type="entry name" value="NADPH-DEPENDENT FERRIC-CHELATE REDUCTASE"/>
    <property type="match status" value="1"/>
</dbReference>
<proteinExistence type="predicted"/>
<accession>A0A3M8K673</accession>
<organism evidence="2 3">
    <name type="scientific">Corynebacterium alimapuense</name>
    <dbReference type="NCBI Taxonomy" id="1576874"/>
    <lineage>
        <taxon>Bacteria</taxon>
        <taxon>Bacillati</taxon>
        <taxon>Actinomycetota</taxon>
        <taxon>Actinomycetes</taxon>
        <taxon>Mycobacteriales</taxon>
        <taxon>Corynebacteriaceae</taxon>
        <taxon>Corynebacterium</taxon>
    </lineage>
</organism>
<dbReference type="Gene3D" id="3.40.50.80">
    <property type="entry name" value="Nucleotide-binding domain of ferredoxin-NADP reductase (FNR) module"/>
    <property type="match status" value="1"/>
</dbReference>